<dbReference type="SUPFAM" id="SSF52540">
    <property type="entry name" value="P-loop containing nucleoside triphosphate hydrolases"/>
    <property type="match status" value="1"/>
</dbReference>
<dbReference type="SMART" id="SM00382">
    <property type="entry name" value="AAA"/>
    <property type="match status" value="1"/>
</dbReference>
<name>A0A930V3L0_9ACTN</name>
<dbReference type="Pfam" id="PF13476">
    <property type="entry name" value="AAA_23"/>
    <property type="match status" value="1"/>
</dbReference>
<dbReference type="GO" id="GO:0016887">
    <property type="term" value="F:ATP hydrolysis activity"/>
    <property type="evidence" value="ECO:0007669"/>
    <property type="project" value="InterPro"/>
</dbReference>
<dbReference type="AlphaFoldDB" id="A0A930V3L0"/>
<dbReference type="GO" id="GO:0006826">
    <property type="term" value="P:iron ion transport"/>
    <property type="evidence" value="ECO:0007669"/>
    <property type="project" value="UniProtKB-KW"/>
</dbReference>
<dbReference type="CDD" id="cd00267">
    <property type="entry name" value="ABC_ATPase"/>
    <property type="match status" value="1"/>
</dbReference>
<keyword evidence="10" id="KW-1185">Reference proteome</keyword>
<evidence type="ECO:0000256" key="4">
    <source>
        <dbReference type="ARBA" id="ARBA00022496"/>
    </source>
</evidence>
<dbReference type="Gene3D" id="3.40.50.300">
    <property type="entry name" value="P-loop containing nucleotide triphosphate hydrolases"/>
    <property type="match status" value="2"/>
</dbReference>
<evidence type="ECO:0000256" key="2">
    <source>
        <dbReference type="ARBA" id="ARBA00022448"/>
    </source>
</evidence>
<feature type="domain" description="AAA+ ATPase" evidence="8">
    <location>
        <begin position="60"/>
        <end position="227"/>
    </location>
</feature>
<keyword evidence="5" id="KW-0408">Iron</keyword>
<reference evidence="9" key="1">
    <citation type="submission" date="2020-11" db="EMBL/GenBank/DDBJ databases">
        <title>Nocardioides sp. CBS4Y-1, whole genome shotgun sequence.</title>
        <authorList>
            <person name="Tuo L."/>
        </authorList>
    </citation>
    <scope>NUCLEOTIDE SEQUENCE</scope>
    <source>
        <strain evidence="9">CBS4Y-1</strain>
    </source>
</reference>
<evidence type="ECO:0000313" key="10">
    <source>
        <dbReference type="Proteomes" id="UP000656804"/>
    </source>
</evidence>
<keyword evidence="7" id="KW-0472">Membrane</keyword>
<dbReference type="PANTHER" id="PTHR42771:SF2">
    <property type="entry name" value="IRON(3+)-HYDROXAMATE IMPORT ATP-BINDING PROTEIN FHUC"/>
    <property type="match status" value="1"/>
</dbReference>
<evidence type="ECO:0000256" key="5">
    <source>
        <dbReference type="ARBA" id="ARBA00023004"/>
    </source>
</evidence>
<organism evidence="9 10">
    <name type="scientific">Nocardioides acrostichi</name>
    <dbReference type="NCBI Taxonomy" id="2784339"/>
    <lineage>
        <taxon>Bacteria</taxon>
        <taxon>Bacillati</taxon>
        <taxon>Actinomycetota</taxon>
        <taxon>Actinomycetes</taxon>
        <taxon>Propionibacteriales</taxon>
        <taxon>Nocardioidaceae</taxon>
        <taxon>Nocardioides</taxon>
    </lineage>
</organism>
<keyword evidence="3" id="KW-1003">Cell membrane</keyword>
<protein>
    <submittedName>
        <fullName evidence="9">AAA family ATPase</fullName>
    </submittedName>
</protein>
<evidence type="ECO:0000313" key="9">
    <source>
        <dbReference type="EMBL" id="MBF4163172.1"/>
    </source>
</evidence>
<comment type="subcellular location">
    <subcellularLocation>
        <location evidence="1">Cell membrane</location>
        <topology evidence="1">Peripheral membrane protein</topology>
    </subcellularLocation>
</comment>
<gene>
    <name evidence="9" type="ORF">ISG29_15870</name>
</gene>
<evidence type="ECO:0000256" key="7">
    <source>
        <dbReference type="ARBA" id="ARBA00023136"/>
    </source>
</evidence>
<evidence type="ECO:0000256" key="3">
    <source>
        <dbReference type="ARBA" id="ARBA00022475"/>
    </source>
</evidence>
<dbReference type="InterPro" id="IPR051535">
    <property type="entry name" value="Siderophore_ABC-ATPase"/>
</dbReference>
<keyword evidence="2" id="KW-0813">Transport</keyword>
<comment type="caution">
    <text evidence="9">The sequence shown here is derived from an EMBL/GenBank/DDBJ whole genome shotgun (WGS) entry which is preliminary data.</text>
</comment>
<dbReference type="GO" id="GO:0006302">
    <property type="term" value="P:double-strand break repair"/>
    <property type="evidence" value="ECO:0007669"/>
    <property type="project" value="InterPro"/>
</dbReference>
<dbReference type="EMBL" id="JADIVZ010000009">
    <property type="protein sequence ID" value="MBF4163172.1"/>
    <property type="molecule type" value="Genomic_DNA"/>
</dbReference>
<dbReference type="InterPro" id="IPR027417">
    <property type="entry name" value="P-loop_NTPase"/>
</dbReference>
<keyword evidence="4" id="KW-0410">Iron transport</keyword>
<sequence>MVAWTPCPDPSGRYPAEVDFDQPPVVRVSVDDARAPLPRGEWPASIPAVAQMLREGFDLAPGVTFLVGENGSGKSTIVEAVAMAYGLSPEGGSTQGQYFTHPTESPLWKALRLQRGIGSGRWGFFLRAETMHGWYTYQATEAGGGDHWHRLSHGESFLEVLRTRFDSPGFYCLDEPEAALSFSSTLGLMSTLHELRATGGQVLCATHSPVLASLPGARILEVGDWGLREAGWEHLELVQHWKAYLDAPGRYLRHVLD</sequence>
<dbReference type="InterPro" id="IPR003593">
    <property type="entry name" value="AAA+_ATPase"/>
</dbReference>
<evidence type="ECO:0000256" key="6">
    <source>
        <dbReference type="ARBA" id="ARBA00023065"/>
    </source>
</evidence>
<dbReference type="InterPro" id="IPR038729">
    <property type="entry name" value="Rad50/SbcC_AAA"/>
</dbReference>
<keyword evidence="6" id="KW-0406">Ion transport</keyword>
<dbReference type="PANTHER" id="PTHR42771">
    <property type="entry name" value="IRON(3+)-HYDROXAMATE IMPORT ATP-BINDING PROTEIN FHUC"/>
    <property type="match status" value="1"/>
</dbReference>
<dbReference type="GO" id="GO:0005886">
    <property type="term" value="C:plasma membrane"/>
    <property type="evidence" value="ECO:0007669"/>
    <property type="project" value="UniProtKB-SubCell"/>
</dbReference>
<accession>A0A930V3L0</accession>
<proteinExistence type="predicted"/>
<dbReference type="Proteomes" id="UP000656804">
    <property type="component" value="Unassembled WGS sequence"/>
</dbReference>
<evidence type="ECO:0000256" key="1">
    <source>
        <dbReference type="ARBA" id="ARBA00004202"/>
    </source>
</evidence>
<evidence type="ECO:0000259" key="8">
    <source>
        <dbReference type="SMART" id="SM00382"/>
    </source>
</evidence>